<dbReference type="GO" id="GO:0016491">
    <property type="term" value="F:oxidoreductase activity"/>
    <property type="evidence" value="ECO:0007669"/>
    <property type="project" value="UniProtKB-KW"/>
</dbReference>
<name>A0A6V8LRI9_9BACT</name>
<dbReference type="CDD" id="cd07709">
    <property type="entry name" value="flavodiiron_proteins_MBL-fold"/>
    <property type="match status" value="1"/>
</dbReference>
<protein>
    <submittedName>
        <fullName evidence="3">Rubredoxin-oxygen oxidoreductase</fullName>
        <ecNumber evidence="3">1.-.-.-</ecNumber>
    </submittedName>
</protein>
<dbReference type="Gene3D" id="3.40.50.360">
    <property type="match status" value="1"/>
</dbReference>
<dbReference type="Gene3D" id="3.60.15.10">
    <property type="entry name" value="Ribonuclease Z/Hydroxyacylglutathione hydrolase-like"/>
    <property type="match status" value="1"/>
</dbReference>
<organism evidence="3 4">
    <name type="scientific">Fundidesulfovibrio magnetotacticus</name>
    <dbReference type="NCBI Taxonomy" id="2730080"/>
    <lineage>
        <taxon>Bacteria</taxon>
        <taxon>Pseudomonadati</taxon>
        <taxon>Thermodesulfobacteriota</taxon>
        <taxon>Desulfovibrionia</taxon>
        <taxon>Desulfovibrionales</taxon>
        <taxon>Desulfovibrionaceae</taxon>
        <taxon>Fundidesulfovibrio</taxon>
    </lineage>
</organism>
<dbReference type="InterPro" id="IPR045761">
    <property type="entry name" value="ODP_dom"/>
</dbReference>
<dbReference type="InterPro" id="IPR029039">
    <property type="entry name" value="Flavoprotein-like_sf"/>
</dbReference>
<dbReference type="Proteomes" id="UP000494245">
    <property type="component" value="Unassembled WGS sequence"/>
</dbReference>
<dbReference type="EMBL" id="BLTE01000001">
    <property type="protein sequence ID" value="GFK92396.1"/>
    <property type="molecule type" value="Genomic_DNA"/>
</dbReference>
<keyword evidence="3" id="KW-0560">Oxidoreductase</keyword>
<evidence type="ECO:0000313" key="4">
    <source>
        <dbReference type="Proteomes" id="UP000494245"/>
    </source>
</evidence>
<reference evidence="3 4" key="2">
    <citation type="submission" date="2020-05" db="EMBL/GenBank/DDBJ databases">
        <title>Draft genome sequence of Desulfovibrio sp. strainFSS-1.</title>
        <authorList>
            <person name="Shimoshige H."/>
            <person name="Kobayashi H."/>
            <person name="Maekawa T."/>
        </authorList>
    </citation>
    <scope>NUCLEOTIDE SEQUENCE [LARGE SCALE GENOMIC DNA]</scope>
    <source>
        <strain evidence="3 4">SIID29052-01</strain>
    </source>
</reference>
<sequence length="401" mass="44424">MKPVAIKPGVHWVGAVDWDRRNFHGYSRSPMGTTYNAFLIEDEKNTLIDTVEDRFAHKLLCNVAHIMEPAKVDYIVVNHVEPDHSGALPELVKACNPEKVFCSPMGEKAIKEYYGAQDWPIHVVKSGESLSIGKRTLHFLETRMLHWPDSMMTYVAPDKILVSSDGFGQNIASSERFTDEIDQRDLEVQLARYYANIVLPFSSVTLKILDQVAKSGWDIDMIAPDHGLIWRGEGVGYAVEAYRRYALQKPANRAVIFYDTMWRSTEKMAHAIASGLADAGTPVKVMSLKSDHHSDVMAEVFASGAVIAGSATHNNGVLPLVSAMLTYMKGLKPQNKIGAAFGSYGWSGEALKDMTEFMVGMHFEMIEGVRAKNRPGHDQLKACVDLGRRVAQALQAKVAAV</sequence>
<dbReference type="GO" id="GO:0009055">
    <property type="term" value="F:electron transfer activity"/>
    <property type="evidence" value="ECO:0007669"/>
    <property type="project" value="InterPro"/>
</dbReference>
<dbReference type="GO" id="GO:0010181">
    <property type="term" value="F:FMN binding"/>
    <property type="evidence" value="ECO:0007669"/>
    <property type="project" value="InterPro"/>
</dbReference>
<dbReference type="InterPro" id="IPR036866">
    <property type="entry name" value="RibonucZ/Hydroxyglut_hydro"/>
</dbReference>
<dbReference type="SUPFAM" id="SSF56281">
    <property type="entry name" value="Metallo-hydrolase/oxidoreductase"/>
    <property type="match status" value="1"/>
</dbReference>
<dbReference type="PANTHER" id="PTHR43717">
    <property type="entry name" value="ANAEROBIC NITRIC OXIDE REDUCTASE FLAVORUBREDOXIN"/>
    <property type="match status" value="1"/>
</dbReference>
<accession>A0A6V8LRI9</accession>
<dbReference type="InterPro" id="IPR016440">
    <property type="entry name" value="Rubredoxin-O_OxRdtase"/>
</dbReference>
<evidence type="ECO:0000313" key="3">
    <source>
        <dbReference type="EMBL" id="GFK92396.1"/>
    </source>
</evidence>
<dbReference type="RefSeq" id="WP_173080465.1">
    <property type="nucleotide sequence ID" value="NZ_BLTE01000001.1"/>
</dbReference>
<dbReference type="SUPFAM" id="SSF52218">
    <property type="entry name" value="Flavoproteins"/>
    <property type="match status" value="1"/>
</dbReference>
<dbReference type="PANTHER" id="PTHR43717:SF1">
    <property type="entry name" value="ANAEROBIC NITRIC OXIDE REDUCTASE FLAVORUBREDOXIN"/>
    <property type="match status" value="1"/>
</dbReference>
<dbReference type="InterPro" id="IPR001279">
    <property type="entry name" value="Metallo-B-lactamas"/>
</dbReference>
<comment type="caution">
    <text evidence="3">The sequence shown here is derived from an EMBL/GenBank/DDBJ whole genome shotgun (WGS) entry which is preliminary data.</text>
</comment>
<proteinExistence type="inferred from homology"/>
<dbReference type="EC" id="1.-.-.-" evidence="3"/>
<comment type="similarity">
    <text evidence="1">In the N-terminal section; belongs to the zinc metallo-hydrolase group 3 family.</text>
</comment>
<dbReference type="SMART" id="SM00849">
    <property type="entry name" value="Lactamase_B"/>
    <property type="match status" value="1"/>
</dbReference>
<dbReference type="PIRSF" id="PIRSF005243">
    <property type="entry name" value="ROO"/>
    <property type="match status" value="1"/>
</dbReference>
<keyword evidence="4" id="KW-1185">Reference proteome</keyword>
<dbReference type="InterPro" id="IPR008254">
    <property type="entry name" value="Flavodoxin/NO_synth"/>
</dbReference>
<dbReference type="PROSITE" id="PS50902">
    <property type="entry name" value="FLAVODOXIN_LIKE"/>
    <property type="match status" value="1"/>
</dbReference>
<evidence type="ECO:0000256" key="1">
    <source>
        <dbReference type="ARBA" id="ARBA00007121"/>
    </source>
</evidence>
<gene>
    <name evidence="3" type="primary">roo</name>
    <name evidence="3" type="ORF">NNJEOMEG_00221</name>
</gene>
<dbReference type="Pfam" id="PF00258">
    <property type="entry name" value="Flavodoxin_1"/>
    <property type="match status" value="1"/>
</dbReference>
<evidence type="ECO:0000259" key="2">
    <source>
        <dbReference type="PROSITE" id="PS50902"/>
    </source>
</evidence>
<feature type="domain" description="Flavodoxin-like" evidence="2">
    <location>
        <begin position="254"/>
        <end position="391"/>
    </location>
</feature>
<dbReference type="AlphaFoldDB" id="A0A6V8LRI9"/>
<reference evidence="3 4" key="1">
    <citation type="submission" date="2020-04" db="EMBL/GenBank/DDBJ databases">
        <authorList>
            <consortium name="Desulfovibrio sp. FSS-1 genome sequencing consortium"/>
            <person name="Shimoshige H."/>
            <person name="Kobayashi H."/>
            <person name="Maekawa T."/>
        </authorList>
    </citation>
    <scope>NUCLEOTIDE SEQUENCE [LARGE SCALE GENOMIC DNA]</scope>
    <source>
        <strain evidence="3 4">SIID29052-01</strain>
    </source>
</reference>
<dbReference type="GO" id="GO:0046872">
    <property type="term" value="F:metal ion binding"/>
    <property type="evidence" value="ECO:0007669"/>
    <property type="project" value="InterPro"/>
</dbReference>
<dbReference type="Pfam" id="PF19583">
    <property type="entry name" value="ODP"/>
    <property type="match status" value="1"/>
</dbReference>